<dbReference type="GO" id="GO:0015093">
    <property type="term" value="F:ferrous iron transmembrane transporter activity"/>
    <property type="evidence" value="ECO:0007669"/>
    <property type="project" value="InterPro"/>
</dbReference>
<feature type="transmembrane region" description="Helical" evidence="1">
    <location>
        <begin position="209"/>
        <end position="228"/>
    </location>
</feature>
<protein>
    <submittedName>
        <fullName evidence="4">Ferrous iron transporter B</fullName>
    </submittedName>
</protein>
<feature type="domain" description="Ferrous iron transport protein B C-terminal" evidence="2">
    <location>
        <begin position="237"/>
        <end position="286"/>
    </location>
</feature>
<feature type="transmembrane region" description="Helical" evidence="1">
    <location>
        <begin position="96"/>
        <end position="116"/>
    </location>
</feature>
<keyword evidence="1" id="KW-0472">Membrane</keyword>
<dbReference type="Pfam" id="PF07670">
    <property type="entry name" value="Gate"/>
    <property type="match status" value="2"/>
</dbReference>
<feature type="transmembrane region" description="Helical" evidence="1">
    <location>
        <begin position="356"/>
        <end position="374"/>
    </location>
</feature>
<feature type="transmembrane region" description="Helical" evidence="1">
    <location>
        <begin position="333"/>
        <end position="351"/>
    </location>
</feature>
<keyword evidence="1" id="KW-0812">Transmembrane</keyword>
<dbReference type="Pfam" id="PF07664">
    <property type="entry name" value="FeoB_C"/>
    <property type="match status" value="1"/>
</dbReference>
<reference evidence="4 5" key="1">
    <citation type="submission" date="2020-12" db="EMBL/GenBank/DDBJ databases">
        <title>WGS of Thermoactinomyces spp.</title>
        <authorList>
            <person name="Cheng K."/>
        </authorList>
    </citation>
    <scope>NUCLEOTIDE SEQUENCE [LARGE SCALE GENOMIC DNA]</scope>
    <source>
        <strain evidence="5">CICC 10671\DSM 43846</strain>
    </source>
</reference>
<organism evidence="4 5">
    <name type="scientific">Thermoactinomyces intermedius</name>
    <dbReference type="NCBI Taxonomy" id="2024"/>
    <lineage>
        <taxon>Bacteria</taxon>
        <taxon>Bacillati</taxon>
        <taxon>Bacillota</taxon>
        <taxon>Bacilli</taxon>
        <taxon>Bacillales</taxon>
        <taxon>Thermoactinomycetaceae</taxon>
        <taxon>Thermoactinomyces</taxon>
    </lineage>
</organism>
<feature type="transmembrane region" description="Helical" evidence="1">
    <location>
        <begin position="234"/>
        <end position="255"/>
    </location>
</feature>
<dbReference type="InterPro" id="IPR011642">
    <property type="entry name" value="Gate_dom"/>
</dbReference>
<feature type="transmembrane region" description="Helical" evidence="1">
    <location>
        <begin position="294"/>
        <end position="313"/>
    </location>
</feature>
<feature type="domain" description="Nucleoside transporter/FeoB GTPase Gate" evidence="3">
    <location>
        <begin position="124"/>
        <end position="216"/>
    </location>
</feature>
<proteinExistence type="predicted"/>
<feature type="transmembrane region" description="Helical" evidence="1">
    <location>
        <begin position="123"/>
        <end position="146"/>
    </location>
</feature>
<evidence type="ECO:0000313" key="4">
    <source>
        <dbReference type="EMBL" id="MBH8596206.1"/>
    </source>
</evidence>
<dbReference type="GO" id="GO:0005886">
    <property type="term" value="C:plasma membrane"/>
    <property type="evidence" value="ECO:0007669"/>
    <property type="project" value="TreeGrafter"/>
</dbReference>
<evidence type="ECO:0000256" key="1">
    <source>
        <dbReference type="SAM" id="Phobius"/>
    </source>
</evidence>
<dbReference type="InterPro" id="IPR050860">
    <property type="entry name" value="FeoB_GTPase"/>
</dbReference>
<name>A0A8I1DGT1_THEIN</name>
<feature type="transmembrane region" description="Helical" evidence="1">
    <location>
        <begin position="56"/>
        <end position="76"/>
    </location>
</feature>
<feature type="domain" description="Nucleoside transporter/FeoB GTPase Gate" evidence="3">
    <location>
        <begin position="296"/>
        <end position="419"/>
    </location>
</feature>
<dbReference type="InterPro" id="IPR011640">
    <property type="entry name" value="Fe2_transport_prot_B_C"/>
</dbReference>
<gene>
    <name evidence="4" type="ORF">I8U20_12935</name>
</gene>
<accession>A0A8I1DGT1</accession>
<evidence type="ECO:0000259" key="2">
    <source>
        <dbReference type="Pfam" id="PF07664"/>
    </source>
</evidence>
<keyword evidence="1" id="KW-1133">Transmembrane helix</keyword>
<feature type="transmembrane region" description="Helical" evidence="1">
    <location>
        <begin position="426"/>
        <end position="446"/>
    </location>
</feature>
<comment type="caution">
    <text evidence="4">The sequence shown here is derived from an EMBL/GenBank/DDBJ whole genome shotgun (WGS) entry which is preliminary data.</text>
</comment>
<feature type="transmembrane region" description="Helical" evidence="1">
    <location>
        <begin position="394"/>
        <end position="414"/>
    </location>
</feature>
<keyword evidence="5" id="KW-1185">Reference proteome</keyword>
<evidence type="ECO:0000313" key="5">
    <source>
        <dbReference type="Proteomes" id="UP000633619"/>
    </source>
</evidence>
<feature type="transmembrane region" description="Helical" evidence="1">
    <location>
        <begin position="166"/>
        <end position="188"/>
    </location>
</feature>
<evidence type="ECO:0000259" key="3">
    <source>
        <dbReference type="Pfam" id="PF07670"/>
    </source>
</evidence>
<sequence length="450" mass="49820">MEQSKSLRSENIRDEIVSRIYQNSHQLCEESVRYTRSHRIPPSHARLDRILTSRTWGFPIMLAILGLIIYMTIWGANLPSQALARLFGAGEPVLSLVLQALGSPVWLHDLLVFGLYRGTTWVVSVMLPPMAIFFPVFALLENFGFLPRVAFNMDRVFQKSGGHGKQALTMAMGFGCNAAAIVSTRIIESPRERLLAILTNNFVPCNGRWPLLILLASLFMAAGFSSGIGTMVTAAVVMGLVLFGIVVTLFVSWALSKTALRGVPTHYTLELPPFRRPKFWNTIYRATMDKSLFVLKRAVIIAAPASLITWILANIDMGSASILEHAARFLDPFAHALGLDGFILLAFILGLPANEVVLPILLMGYLATGSMVEVDQLADLKQILLDHGWTWLTALNMMLFSLLHYPCGTTLFTIYKETKSVKWSLLAALIPTAIAVAVTFTITQIVRLFI</sequence>
<dbReference type="AlphaFoldDB" id="A0A8I1DGT1"/>
<dbReference type="PANTHER" id="PTHR43185">
    <property type="entry name" value="FERROUS IRON TRANSPORT PROTEIN B"/>
    <property type="match status" value="1"/>
</dbReference>
<dbReference type="PANTHER" id="PTHR43185:SF2">
    <property type="entry name" value="FERROUS IRON TRANSPORT PROTEIN B"/>
    <property type="match status" value="1"/>
</dbReference>
<dbReference type="EMBL" id="JAECVW010000011">
    <property type="protein sequence ID" value="MBH8596206.1"/>
    <property type="molecule type" value="Genomic_DNA"/>
</dbReference>
<dbReference type="Proteomes" id="UP000633619">
    <property type="component" value="Unassembled WGS sequence"/>
</dbReference>